<dbReference type="InterPro" id="IPR052891">
    <property type="entry name" value="DNA-3mA_glycosylase"/>
</dbReference>
<protein>
    <submittedName>
        <fullName evidence="1">DNA-3-methyladenine glycosylase I</fullName>
    </submittedName>
</protein>
<dbReference type="InterPro" id="IPR005019">
    <property type="entry name" value="Adenine_glyco"/>
</dbReference>
<keyword evidence="2" id="KW-1185">Reference proteome</keyword>
<dbReference type="GO" id="GO:0006284">
    <property type="term" value="P:base-excision repair"/>
    <property type="evidence" value="ECO:0007669"/>
    <property type="project" value="InterPro"/>
</dbReference>
<dbReference type="AlphaFoldDB" id="A0A850RAI6"/>
<name>A0A850RAI6_9LACO</name>
<evidence type="ECO:0000313" key="2">
    <source>
        <dbReference type="Proteomes" id="UP000563523"/>
    </source>
</evidence>
<proteinExistence type="predicted"/>
<dbReference type="EMBL" id="JABZEC010000003">
    <property type="protein sequence ID" value="NVY96366.1"/>
    <property type="molecule type" value="Genomic_DNA"/>
</dbReference>
<dbReference type="Proteomes" id="UP000563523">
    <property type="component" value="Unassembled WGS sequence"/>
</dbReference>
<dbReference type="Gene3D" id="1.10.340.30">
    <property type="entry name" value="Hypothetical protein, domain 2"/>
    <property type="match status" value="1"/>
</dbReference>
<sequence>MEEIYQDYLQAEWGLATHGDQKLFELLSLEIFQAGLSWITVLKKRPAFRQAFANFQIPLVASWGTPEVATLQQNPAIIRNQRKIKATIKNAQAILNLEKEQSFDYYLWSWVQFTPQVNHYYQDQQRPTQSTLSQELTQNLKKRGFQFVGPTTIYSFLEAAGMINNRNE</sequence>
<dbReference type="PANTHER" id="PTHR30037">
    <property type="entry name" value="DNA-3-METHYLADENINE GLYCOSYLASE 1"/>
    <property type="match status" value="1"/>
</dbReference>
<reference evidence="1 2" key="1">
    <citation type="submission" date="2020-06" db="EMBL/GenBank/DDBJ databases">
        <authorList>
            <person name="Kang J."/>
        </authorList>
    </citation>
    <scope>NUCLEOTIDE SEQUENCE [LARGE SCALE GENOMIC DNA]</scope>
    <source>
        <strain evidence="1 2">DCY120</strain>
    </source>
</reference>
<dbReference type="SUPFAM" id="SSF48150">
    <property type="entry name" value="DNA-glycosylase"/>
    <property type="match status" value="1"/>
</dbReference>
<accession>A0A850RAI6</accession>
<dbReference type="GO" id="GO:0008725">
    <property type="term" value="F:DNA-3-methyladenine glycosylase activity"/>
    <property type="evidence" value="ECO:0007669"/>
    <property type="project" value="InterPro"/>
</dbReference>
<organism evidence="1 2">
    <name type="scientific">Bombilactobacillus apium</name>
    <dbReference type="NCBI Taxonomy" id="2675299"/>
    <lineage>
        <taxon>Bacteria</taxon>
        <taxon>Bacillati</taxon>
        <taxon>Bacillota</taxon>
        <taxon>Bacilli</taxon>
        <taxon>Lactobacillales</taxon>
        <taxon>Lactobacillaceae</taxon>
        <taxon>Bombilactobacillus</taxon>
    </lineage>
</organism>
<comment type="caution">
    <text evidence="1">The sequence shown here is derived from an EMBL/GenBank/DDBJ whole genome shotgun (WGS) entry which is preliminary data.</text>
</comment>
<dbReference type="InterPro" id="IPR011257">
    <property type="entry name" value="DNA_glycosylase"/>
</dbReference>
<evidence type="ECO:0000313" key="1">
    <source>
        <dbReference type="EMBL" id="NVY96366.1"/>
    </source>
</evidence>
<dbReference type="PANTHER" id="PTHR30037:SF4">
    <property type="entry name" value="DNA-3-METHYLADENINE GLYCOSYLASE I"/>
    <property type="match status" value="1"/>
</dbReference>
<dbReference type="Pfam" id="PF03352">
    <property type="entry name" value="Adenine_glyco"/>
    <property type="match status" value="1"/>
</dbReference>
<dbReference type="RefSeq" id="WP_176942529.1">
    <property type="nucleotide sequence ID" value="NZ_JABZEC010000003.1"/>
</dbReference>
<gene>
    <name evidence="1" type="ORF">HU830_04160</name>
</gene>